<protein>
    <submittedName>
        <fullName evidence="6">Glycosyltransferase</fullName>
    </submittedName>
</protein>
<proteinExistence type="inferred from homology"/>
<evidence type="ECO:0000256" key="4">
    <source>
        <dbReference type="SAM" id="Phobius"/>
    </source>
</evidence>
<dbReference type="Pfam" id="PF00535">
    <property type="entry name" value="Glycos_transf_2"/>
    <property type="match status" value="1"/>
</dbReference>
<feature type="domain" description="Glycosyltransferase 2-like" evidence="5">
    <location>
        <begin position="6"/>
        <end position="139"/>
    </location>
</feature>
<organism evidence="6 7">
    <name type="scientific">Marivivens donghaensis</name>
    <dbReference type="NCBI Taxonomy" id="1699413"/>
    <lineage>
        <taxon>Bacteria</taxon>
        <taxon>Pseudomonadati</taxon>
        <taxon>Pseudomonadota</taxon>
        <taxon>Alphaproteobacteria</taxon>
        <taxon>Rhodobacterales</taxon>
        <taxon>Paracoccaceae</taxon>
        <taxon>Marivivens group</taxon>
        <taxon>Marivivens</taxon>
    </lineage>
</organism>
<keyword evidence="3" id="KW-0808">Transferase</keyword>
<keyword evidence="7" id="KW-1185">Reference proteome</keyword>
<evidence type="ECO:0000313" key="7">
    <source>
        <dbReference type="Proteomes" id="UP000709466"/>
    </source>
</evidence>
<name>A0ABX0W129_9RHOB</name>
<evidence type="ECO:0000313" key="6">
    <source>
        <dbReference type="EMBL" id="NIY73773.1"/>
    </source>
</evidence>
<dbReference type="EMBL" id="JAATOP010000013">
    <property type="protein sequence ID" value="NIY73773.1"/>
    <property type="molecule type" value="Genomic_DNA"/>
</dbReference>
<dbReference type="PANTHER" id="PTHR43179">
    <property type="entry name" value="RHAMNOSYLTRANSFERASE WBBL"/>
    <property type="match status" value="1"/>
</dbReference>
<evidence type="ECO:0000259" key="5">
    <source>
        <dbReference type="Pfam" id="PF00535"/>
    </source>
</evidence>
<dbReference type="SUPFAM" id="SSF53448">
    <property type="entry name" value="Nucleotide-diphospho-sugar transferases"/>
    <property type="match status" value="1"/>
</dbReference>
<accession>A0ABX0W129</accession>
<evidence type="ECO:0000256" key="3">
    <source>
        <dbReference type="ARBA" id="ARBA00022679"/>
    </source>
</evidence>
<dbReference type="InterPro" id="IPR029044">
    <property type="entry name" value="Nucleotide-diphossugar_trans"/>
</dbReference>
<keyword evidence="4" id="KW-0472">Membrane</keyword>
<keyword evidence="4" id="KW-0812">Transmembrane</keyword>
<evidence type="ECO:0000256" key="2">
    <source>
        <dbReference type="ARBA" id="ARBA00022676"/>
    </source>
</evidence>
<keyword evidence="4" id="KW-1133">Transmembrane helix</keyword>
<dbReference type="Gene3D" id="3.90.550.10">
    <property type="entry name" value="Spore Coat Polysaccharide Biosynthesis Protein SpsA, Chain A"/>
    <property type="match status" value="1"/>
</dbReference>
<comment type="caution">
    <text evidence="6">The sequence shown here is derived from an EMBL/GenBank/DDBJ whole genome shotgun (WGS) entry which is preliminary data.</text>
</comment>
<dbReference type="PANTHER" id="PTHR43179:SF12">
    <property type="entry name" value="GALACTOFURANOSYLTRANSFERASE GLFT2"/>
    <property type="match status" value="1"/>
</dbReference>
<evidence type="ECO:0000256" key="1">
    <source>
        <dbReference type="ARBA" id="ARBA00006739"/>
    </source>
</evidence>
<comment type="similarity">
    <text evidence="1">Belongs to the glycosyltransferase 2 family.</text>
</comment>
<keyword evidence="2" id="KW-0328">Glycosyltransferase</keyword>
<reference evidence="6 7" key="1">
    <citation type="submission" date="2020-03" db="EMBL/GenBank/DDBJ databases">
        <title>Bacterial isolates of synthetic phycosphere.</title>
        <authorList>
            <person name="Fu H."/>
            <person name="Moran M.A."/>
        </authorList>
    </citation>
    <scope>NUCLEOTIDE SEQUENCE [LARGE SCALE GENOMIC DNA]</scope>
    <source>
        <strain evidence="6 7">HF1</strain>
    </source>
</reference>
<dbReference type="InterPro" id="IPR001173">
    <property type="entry name" value="Glyco_trans_2-like"/>
</dbReference>
<dbReference type="Proteomes" id="UP000709466">
    <property type="component" value="Unassembled WGS sequence"/>
</dbReference>
<dbReference type="RefSeq" id="WP_167639159.1">
    <property type="nucleotide sequence ID" value="NZ_JAATOP010000013.1"/>
</dbReference>
<sequence>MRVGAVIVTFNRAAKLVETLTHVVSEPFDRIWVIDNASTDKTAEVLAAQTDPRLVVISLPDNTGGAGGFHAGIEAALKDNDTDWLALFDDDSWPEAGCVDKFREVASTLPADIGAVSTAVHYPNGKICEMNRQGYNPFWHLNVFIAALTKRSNGRGGFKIRNAELEPSALPREIDNASFVGFMLRTEAARRDGLPEAGLFIYGDDVLYSLHLRRRGWKILLHPALRFVHDCGTMGEGFVYRPLWKIYYHCRNGVAIARMAAGPIVFPIALAYYALLWWRRGRSCPEGIRPTYYHLMWEGLKDGLKGKRGRHDPAHQLAAEKGR</sequence>
<feature type="transmembrane region" description="Helical" evidence="4">
    <location>
        <begin position="255"/>
        <end position="275"/>
    </location>
</feature>
<gene>
    <name evidence="6" type="ORF">HCZ30_15190</name>
</gene>